<gene>
    <name evidence="2" type="ORF">GCM10008021_03160</name>
    <name evidence="1" type="ORF">GCM10010914_06490</name>
</gene>
<protein>
    <submittedName>
        <fullName evidence="1">Uncharacterized protein</fullName>
    </submittedName>
</protein>
<dbReference type="RefSeq" id="WP_152423440.1">
    <property type="nucleotide sequence ID" value="NZ_BMLZ01000003.1"/>
</dbReference>
<sequence>MNCTARPTLVTTPPPLKTVLETVVNAFEKDAYPLALTSKLGKRRMFRHRAWAAPDCACPGWLRIFVTPGWITRTPAGNQKVSRMFICEEGELDQTLAEIQERHGVHLWLAPINFPHTPKVGNWFYRGVSRHSRVRLADELPQWRGVLKAVAA</sequence>
<reference evidence="1" key="4">
    <citation type="submission" date="2023-08" db="EMBL/GenBank/DDBJ databases">
        <authorList>
            <person name="Sun Q."/>
            <person name="Zhou Y."/>
        </authorList>
    </citation>
    <scope>NUCLEOTIDE SEQUENCE</scope>
    <source>
        <strain evidence="2">CGMCC 1.8884</strain>
        <strain evidence="1">CGMCC 1.8885</strain>
    </source>
</reference>
<reference evidence="1" key="2">
    <citation type="journal article" date="2014" name="Int. J. Syst. Evol. Microbiol.">
        <title>Complete genome sequence of Corynebacterium casei LMG S-19264T (=DSM 44701T), isolated from a smear-ripened cheese.</title>
        <authorList>
            <consortium name="US DOE Joint Genome Institute (JGI-PGF)"/>
            <person name="Walter F."/>
            <person name="Albersmeier A."/>
            <person name="Kalinowski J."/>
            <person name="Ruckert C."/>
        </authorList>
    </citation>
    <scope>NUCLEOTIDE SEQUENCE</scope>
    <source>
        <strain evidence="1">CGMCC 1.8885</strain>
    </source>
</reference>
<dbReference type="EMBL" id="BMMA01000004">
    <property type="protein sequence ID" value="GGI74997.1"/>
    <property type="molecule type" value="Genomic_DNA"/>
</dbReference>
<comment type="caution">
    <text evidence="1">The sequence shown here is derived from an EMBL/GenBank/DDBJ whole genome shotgun (WGS) entry which is preliminary data.</text>
</comment>
<dbReference type="EMBL" id="BMLZ01000003">
    <property type="protein sequence ID" value="GGP28665.1"/>
    <property type="molecule type" value="Genomic_DNA"/>
</dbReference>
<organism evidence="1 4">
    <name type="scientific">Deinococcus wulumuqiensis</name>
    <dbReference type="NCBI Taxonomy" id="980427"/>
    <lineage>
        <taxon>Bacteria</taxon>
        <taxon>Thermotogati</taxon>
        <taxon>Deinococcota</taxon>
        <taxon>Deinococci</taxon>
        <taxon>Deinococcales</taxon>
        <taxon>Deinococcaceae</taxon>
        <taxon>Deinococcus</taxon>
    </lineage>
</organism>
<dbReference type="AlphaFoldDB" id="A0AAV4K3Z1"/>
<proteinExistence type="predicted"/>
<accession>A0AAV4K3Z1</accession>
<dbReference type="Proteomes" id="UP000630135">
    <property type="component" value="Unassembled WGS sequence"/>
</dbReference>
<evidence type="ECO:0000313" key="2">
    <source>
        <dbReference type="EMBL" id="GGP28665.1"/>
    </source>
</evidence>
<evidence type="ECO:0000313" key="4">
    <source>
        <dbReference type="Proteomes" id="UP000652720"/>
    </source>
</evidence>
<evidence type="ECO:0000313" key="3">
    <source>
        <dbReference type="Proteomes" id="UP000630135"/>
    </source>
</evidence>
<reference evidence="3" key="3">
    <citation type="journal article" date="2019" name="Int. J. Syst. Evol. Microbiol.">
        <title>The Global Catalogue of Microorganisms (GCM) 10K type strain sequencing project: providing services to taxonomists for standard genome sequencing and annotation.</title>
        <authorList>
            <consortium name="The Broad Institute Genomics Platform"/>
            <consortium name="The Broad Institute Genome Sequencing Center for Infectious Disease"/>
            <person name="Wu L."/>
            <person name="Ma J."/>
        </authorList>
    </citation>
    <scope>NUCLEOTIDE SEQUENCE [LARGE SCALE GENOMIC DNA]</scope>
    <source>
        <strain evidence="3">CGMCC 1.8884</strain>
    </source>
</reference>
<reference evidence="2" key="1">
    <citation type="journal article" date="2014" name="Int. J. Syst. Evol. Microbiol.">
        <title>Complete genome of a new Firmicutes species belonging to the dominant human colonic microbiota ('Ruminococcus bicirculans') reveals two chromosomes and a selective capacity to utilize plant glucans.</title>
        <authorList>
            <consortium name="NISC Comparative Sequencing Program"/>
            <person name="Wegmann U."/>
            <person name="Louis P."/>
            <person name="Goesmann A."/>
            <person name="Henrissat B."/>
            <person name="Duncan S.H."/>
            <person name="Flint H.J."/>
        </authorList>
    </citation>
    <scope>NUCLEOTIDE SEQUENCE</scope>
    <source>
        <strain evidence="2">CGMCC 1.8884</strain>
    </source>
</reference>
<dbReference type="Proteomes" id="UP000652720">
    <property type="component" value="Unassembled WGS sequence"/>
</dbReference>
<name>A0AAV4K3Z1_9DEIO</name>
<evidence type="ECO:0000313" key="1">
    <source>
        <dbReference type="EMBL" id="GGI74997.1"/>
    </source>
</evidence>
<keyword evidence="3" id="KW-1185">Reference proteome</keyword>
<dbReference type="GeneID" id="59164610"/>